<comment type="subcellular location">
    <subcellularLocation>
        <location evidence="1">Membrane</location>
        <topology evidence="1">Multi-pass membrane protein</topology>
    </subcellularLocation>
</comment>
<name>A0ABT6C9B0_9MICO</name>
<sequence>MTVVTSPSARGQGPAERTRHGQQALWRALARPSWLPELVLLVVGYVLFSVVQAHLGETHREATANAQSLQTFERTFRLDWEQPLNHWLADHLFLTHVAGYFYGACLIVPPIVLGWVYCRAAEQYLHLRRVLITTTLLSLPVFWLYAVAPPRFAMHGIVDVIATHDILGGATSRDSGTAANLYAAMPSLHMAWASWCAFAIWWCVRRSHRRVAHLAWAFPGVTALDVVATGNHYVVDVLAGVALMLVGLVVVMVWSLSTGRTPMPEGAAQPTASRTESAIITTPIRTSSTRQVDGLAASRDADRAP</sequence>
<dbReference type="InterPro" id="IPR026841">
    <property type="entry name" value="Aur1/Ipt1"/>
</dbReference>
<evidence type="ECO:0000256" key="4">
    <source>
        <dbReference type="ARBA" id="ARBA00023136"/>
    </source>
</evidence>
<keyword evidence="8" id="KW-1185">Reference proteome</keyword>
<accession>A0ABT6C9B0</accession>
<feature type="transmembrane region" description="Helical" evidence="5">
    <location>
        <begin position="181"/>
        <end position="204"/>
    </location>
</feature>
<evidence type="ECO:0000256" key="2">
    <source>
        <dbReference type="ARBA" id="ARBA00022692"/>
    </source>
</evidence>
<feature type="domain" description="Inositolphosphotransferase Aur1/Ipt1" evidence="6">
    <location>
        <begin position="68"/>
        <end position="249"/>
    </location>
</feature>
<evidence type="ECO:0000259" key="6">
    <source>
        <dbReference type="Pfam" id="PF14378"/>
    </source>
</evidence>
<reference evidence="7 8" key="1">
    <citation type="submission" date="2023-03" db="EMBL/GenBank/DDBJ databases">
        <title>YIM 133296 draft genome.</title>
        <authorList>
            <person name="Xiong L."/>
        </authorList>
    </citation>
    <scope>NUCLEOTIDE SEQUENCE [LARGE SCALE GENOMIC DNA]</scope>
    <source>
        <strain evidence="7 8">YIM 133296</strain>
    </source>
</reference>
<comment type="caution">
    <text evidence="7">The sequence shown here is derived from an EMBL/GenBank/DDBJ whole genome shotgun (WGS) entry which is preliminary data.</text>
</comment>
<dbReference type="EMBL" id="JAROAV010000036">
    <property type="protein sequence ID" value="MDF8265503.1"/>
    <property type="molecule type" value="Genomic_DNA"/>
</dbReference>
<evidence type="ECO:0000256" key="1">
    <source>
        <dbReference type="ARBA" id="ARBA00004141"/>
    </source>
</evidence>
<gene>
    <name evidence="7" type="ORF">P4R38_14735</name>
</gene>
<proteinExistence type="predicted"/>
<dbReference type="SUPFAM" id="SSF48317">
    <property type="entry name" value="Acid phosphatase/Vanadium-dependent haloperoxidase"/>
    <property type="match status" value="1"/>
</dbReference>
<evidence type="ECO:0000313" key="8">
    <source>
        <dbReference type="Proteomes" id="UP001528912"/>
    </source>
</evidence>
<feature type="transmembrane region" description="Helical" evidence="5">
    <location>
        <begin position="211"/>
        <end position="231"/>
    </location>
</feature>
<protein>
    <submittedName>
        <fullName evidence="7">Phosphatase PAP2 family protein</fullName>
    </submittedName>
</protein>
<dbReference type="Proteomes" id="UP001528912">
    <property type="component" value="Unassembled WGS sequence"/>
</dbReference>
<dbReference type="RefSeq" id="WP_277192827.1">
    <property type="nucleotide sequence ID" value="NZ_JAROAV010000036.1"/>
</dbReference>
<organism evidence="7 8">
    <name type="scientific">Luteipulveratus flavus</name>
    <dbReference type="NCBI Taxonomy" id="3031728"/>
    <lineage>
        <taxon>Bacteria</taxon>
        <taxon>Bacillati</taxon>
        <taxon>Actinomycetota</taxon>
        <taxon>Actinomycetes</taxon>
        <taxon>Micrococcales</taxon>
        <taxon>Dermacoccaceae</taxon>
        <taxon>Luteipulveratus</taxon>
    </lineage>
</organism>
<feature type="transmembrane region" description="Helical" evidence="5">
    <location>
        <begin position="130"/>
        <end position="148"/>
    </location>
</feature>
<dbReference type="InterPro" id="IPR052185">
    <property type="entry name" value="IPC_Synthase-Related"/>
</dbReference>
<dbReference type="Gene3D" id="1.20.144.10">
    <property type="entry name" value="Phosphatidic acid phosphatase type 2/haloperoxidase"/>
    <property type="match status" value="1"/>
</dbReference>
<dbReference type="Pfam" id="PF14378">
    <property type="entry name" value="PAP2_3"/>
    <property type="match status" value="1"/>
</dbReference>
<dbReference type="InterPro" id="IPR036938">
    <property type="entry name" value="PAP2/HPO_sf"/>
</dbReference>
<dbReference type="PANTHER" id="PTHR31310:SF7">
    <property type="entry name" value="PA-PHOSPHATASE RELATED-FAMILY PROTEIN DDB_G0268928"/>
    <property type="match status" value="1"/>
</dbReference>
<evidence type="ECO:0000256" key="3">
    <source>
        <dbReference type="ARBA" id="ARBA00022989"/>
    </source>
</evidence>
<evidence type="ECO:0000256" key="5">
    <source>
        <dbReference type="SAM" id="Phobius"/>
    </source>
</evidence>
<dbReference type="CDD" id="cd03386">
    <property type="entry name" value="PAP2_Aur1_like"/>
    <property type="match status" value="1"/>
</dbReference>
<keyword evidence="3 5" id="KW-1133">Transmembrane helix</keyword>
<evidence type="ECO:0000313" key="7">
    <source>
        <dbReference type="EMBL" id="MDF8265503.1"/>
    </source>
</evidence>
<dbReference type="PANTHER" id="PTHR31310">
    <property type="match status" value="1"/>
</dbReference>
<feature type="transmembrane region" description="Helical" evidence="5">
    <location>
        <begin position="237"/>
        <end position="256"/>
    </location>
</feature>
<keyword evidence="4 5" id="KW-0472">Membrane</keyword>
<feature type="transmembrane region" description="Helical" evidence="5">
    <location>
        <begin position="34"/>
        <end position="55"/>
    </location>
</feature>
<keyword evidence="2 5" id="KW-0812">Transmembrane</keyword>
<feature type="transmembrane region" description="Helical" evidence="5">
    <location>
        <begin position="97"/>
        <end position="118"/>
    </location>
</feature>